<dbReference type="AlphaFoldDB" id="A0A6A6ILD7"/>
<dbReference type="Gene3D" id="3.30.70.330">
    <property type="match status" value="1"/>
</dbReference>
<dbReference type="OrthoDB" id="762982at2759"/>
<dbReference type="Pfam" id="PF00076">
    <property type="entry name" value="RRM_1"/>
    <property type="match status" value="1"/>
</dbReference>
<accession>A0A6A6ILD7</accession>
<feature type="compositionally biased region" description="Acidic residues" evidence="2">
    <location>
        <begin position="102"/>
        <end position="114"/>
    </location>
</feature>
<keyword evidence="1" id="KW-0694">RNA-binding</keyword>
<dbReference type="InterPro" id="IPR035979">
    <property type="entry name" value="RBD_domain_sf"/>
</dbReference>
<feature type="compositionally biased region" description="Pro residues" evidence="2">
    <location>
        <begin position="206"/>
        <end position="217"/>
    </location>
</feature>
<evidence type="ECO:0000256" key="2">
    <source>
        <dbReference type="SAM" id="MobiDB-lite"/>
    </source>
</evidence>
<gene>
    <name evidence="4" type="ORF">BU26DRAFT_300490</name>
</gene>
<dbReference type="SMART" id="SM00360">
    <property type="entry name" value="RRM"/>
    <property type="match status" value="1"/>
</dbReference>
<sequence length="315" mass="35225">MRYDKIFLKNIPPGTTKEYIHALYAAQGARKAGIPSTMRGCAIVTFDTEEQARRAVRESALLRIQGRQVHVSMYVKTPTYRHNAKRAPAGKRPETEGHWDGSDADDETVTEEGEAPPSGEAYPQVQKEAQSQASIPDIDRRTEFWHGYMTIRPGDARTRFPTPPILKAAGQYREELEYFWPKLGTGGAPRVPESSAEASEGRTPVPRFPPGLEPHPRYPPGLEPRLETPDATHGKTIFEVLEERAAKADLDSRSVHSDIDQVTPDTIPRQPAQIVISTPPYPSTTDIIRQRHLSSCHLCKRMAQGPPAKVENWHQ</sequence>
<dbReference type="PROSITE" id="PS50102">
    <property type="entry name" value="RRM"/>
    <property type="match status" value="1"/>
</dbReference>
<feature type="region of interest" description="Disordered" evidence="2">
    <location>
        <begin position="80"/>
        <end position="139"/>
    </location>
</feature>
<dbReference type="GO" id="GO:0003723">
    <property type="term" value="F:RNA binding"/>
    <property type="evidence" value="ECO:0007669"/>
    <property type="project" value="UniProtKB-UniRule"/>
</dbReference>
<keyword evidence="5" id="KW-1185">Reference proteome</keyword>
<dbReference type="EMBL" id="ML987194">
    <property type="protein sequence ID" value="KAF2250360.1"/>
    <property type="molecule type" value="Genomic_DNA"/>
</dbReference>
<evidence type="ECO:0000313" key="5">
    <source>
        <dbReference type="Proteomes" id="UP000800094"/>
    </source>
</evidence>
<dbReference type="SUPFAM" id="SSF54928">
    <property type="entry name" value="RNA-binding domain, RBD"/>
    <property type="match status" value="1"/>
</dbReference>
<dbReference type="Proteomes" id="UP000800094">
    <property type="component" value="Unassembled WGS sequence"/>
</dbReference>
<dbReference type="InterPro" id="IPR012677">
    <property type="entry name" value="Nucleotide-bd_a/b_plait_sf"/>
</dbReference>
<feature type="compositionally biased region" description="Basic and acidic residues" evidence="2">
    <location>
        <begin position="91"/>
        <end position="101"/>
    </location>
</feature>
<dbReference type="RefSeq" id="XP_033685364.1">
    <property type="nucleotide sequence ID" value="XM_033821773.1"/>
</dbReference>
<dbReference type="GeneID" id="54575103"/>
<reference evidence="4" key="1">
    <citation type="journal article" date="2020" name="Stud. Mycol.">
        <title>101 Dothideomycetes genomes: a test case for predicting lifestyles and emergence of pathogens.</title>
        <authorList>
            <person name="Haridas S."/>
            <person name="Albert R."/>
            <person name="Binder M."/>
            <person name="Bloem J."/>
            <person name="Labutti K."/>
            <person name="Salamov A."/>
            <person name="Andreopoulos B."/>
            <person name="Baker S."/>
            <person name="Barry K."/>
            <person name="Bills G."/>
            <person name="Bluhm B."/>
            <person name="Cannon C."/>
            <person name="Castanera R."/>
            <person name="Culley D."/>
            <person name="Daum C."/>
            <person name="Ezra D."/>
            <person name="Gonzalez J."/>
            <person name="Henrissat B."/>
            <person name="Kuo A."/>
            <person name="Liang C."/>
            <person name="Lipzen A."/>
            <person name="Lutzoni F."/>
            <person name="Magnuson J."/>
            <person name="Mondo S."/>
            <person name="Nolan M."/>
            <person name="Ohm R."/>
            <person name="Pangilinan J."/>
            <person name="Park H.-J."/>
            <person name="Ramirez L."/>
            <person name="Alfaro M."/>
            <person name="Sun H."/>
            <person name="Tritt A."/>
            <person name="Yoshinaga Y."/>
            <person name="Zwiers L.-H."/>
            <person name="Turgeon B."/>
            <person name="Goodwin S."/>
            <person name="Spatafora J."/>
            <person name="Crous P."/>
            <person name="Grigoriev I."/>
        </authorList>
    </citation>
    <scope>NUCLEOTIDE SEQUENCE</scope>
    <source>
        <strain evidence="4">CBS 122368</strain>
    </source>
</reference>
<evidence type="ECO:0000313" key="4">
    <source>
        <dbReference type="EMBL" id="KAF2250360.1"/>
    </source>
</evidence>
<proteinExistence type="predicted"/>
<dbReference type="InterPro" id="IPR000504">
    <property type="entry name" value="RRM_dom"/>
</dbReference>
<organism evidence="4 5">
    <name type="scientific">Trematosphaeria pertusa</name>
    <dbReference type="NCBI Taxonomy" id="390896"/>
    <lineage>
        <taxon>Eukaryota</taxon>
        <taxon>Fungi</taxon>
        <taxon>Dikarya</taxon>
        <taxon>Ascomycota</taxon>
        <taxon>Pezizomycotina</taxon>
        <taxon>Dothideomycetes</taxon>
        <taxon>Pleosporomycetidae</taxon>
        <taxon>Pleosporales</taxon>
        <taxon>Massarineae</taxon>
        <taxon>Trematosphaeriaceae</taxon>
        <taxon>Trematosphaeria</taxon>
    </lineage>
</organism>
<feature type="domain" description="RRM" evidence="3">
    <location>
        <begin position="4"/>
        <end position="76"/>
    </location>
</feature>
<name>A0A6A6ILD7_9PLEO</name>
<feature type="region of interest" description="Disordered" evidence="2">
    <location>
        <begin position="186"/>
        <end position="217"/>
    </location>
</feature>
<evidence type="ECO:0000259" key="3">
    <source>
        <dbReference type="PROSITE" id="PS50102"/>
    </source>
</evidence>
<evidence type="ECO:0000256" key="1">
    <source>
        <dbReference type="PROSITE-ProRule" id="PRU00176"/>
    </source>
</evidence>
<protein>
    <recommendedName>
        <fullName evidence="3">RRM domain-containing protein</fullName>
    </recommendedName>
</protein>
<dbReference type="CDD" id="cd00590">
    <property type="entry name" value="RRM_SF"/>
    <property type="match status" value="1"/>
</dbReference>